<name>A0A8H6SIL7_MYCCL</name>
<comment type="caution">
    <text evidence="2">The sequence shown here is derived from an EMBL/GenBank/DDBJ whole genome shotgun (WGS) entry which is preliminary data.</text>
</comment>
<dbReference type="EMBL" id="JACAZE010000013">
    <property type="protein sequence ID" value="KAF7300313.1"/>
    <property type="molecule type" value="Genomic_DNA"/>
</dbReference>
<organism evidence="2 3">
    <name type="scientific">Mycena chlorophos</name>
    <name type="common">Agaric fungus</name>
    <name type="synonym">Agaricus chlorophos</name>
    <dbReference type="NCBI Taxonomy" id="658473"/>
    <lineage>
        <taxon>Eukaryota</taxon>
        <taxon>Fungi</taxon>
        <taxon>Dikarya</taxon>
        <taxon>Basidiomycota</taxon>
        <taxon>Agaricomycotina</taxon>
        <taxon>Agaricomycetes</taxon>
        <taxon>Agaricomycetidae</taxon>
        <taxon>Agaricales</taxon>
        <taxon>Marasmiineae</taxon>
        <taxon>Mycenaceae</taxon>
        <taxon>Mycena</taxon>
    </lineage>
</organism>
<keyword evidence="3" id="KW-1185">Reference proteome</keyword>
<evidence type="ECO:0000256" key="1">
    <source>
        <dbReference type="SAM" id="MobiDB-lite"/>
    </source>
</evidence>
<gene>
    <name evidence="2" type="ORF">HMN09_00914600</name>
</gene>
<feature type="region of interest" description="Disordered" evidence="1">
    <location>
        <begin position="1"/>
        <end position="20"/>
    </location>
</feature>
<evidence type="ECO:0000313" key="2">
    <source>
        <dbReference type="EMBL" id="KAF7300313.1"/>
    </source>
</evidence>
<evidence type="ECO:0000313" key="3">
    <source>
        <dbReference type="Proteomes" id="UP000613580"/>
    </source>
</evidence>
<proteinExistence type="predicted"/>
<reference evidence="2" key="1">
    <citation type="submission" date="2020-05" db="EMBL/GenBank/DDBJ databases">
        <title>Mycena genomes resolve the evolution of fungal bioluminescence.</title>
        <authorList>
            <person name="Tsai I.J."/>
        </authorList>
    </citation>
    <scope>NUCLEOTIDE SEQUENCE</scope>
    <source>
        <strain evidence="2">110903Hualien_Pintung</strain>
    </source>
</reference>
<accession>A0A8H6SIL7</accession>
<dbReference type="Proteomes" id="UP000613580">
    <property type="component" value="Unassembled WGS sequence"/>
</dbReference>
<sequence length="357" mass="40486">MLQYLSSIPEDQQERPRAGRRVVPGILGSTDKFSDAAEGYHMPEDQRADGRARGIGGCTPALPNSENVELQGRRNQAMRLALSQTCRVFRKLFRGPAREHQILYFRDWEQSRRKAFKAHIARDSPYVRSVELNAPIRGFLADAREQLTILDGTAEVLETLVSFPRFDTLIINMTQPVLELFVRGARHSRRALPMVATLIASGRIDLHLFVEFAPNVETVVCGSESSLRNLHRSMTTEQKKKIHTLVGLNPRGGTFIRDFVHFPNLRAITVVYTLTPTSESFFDELKNLRSLTYLSLMYDEENESSLRSLRPLSKLVELAKAGLRACPADGPKTLRIWNSRWGDETAWSDEPFYVVTV</sequence>
<dbReference type="AlphaFoldDB" id="A0A8H6SIL7"/>
<feature type="compositionally biased region" description="Polar residues" evidence="1">
    <location>
        <begin position="1"/>
        <end position="10"/>
    </location>
</feature>
<protein>
    <submittedName>
        <fullName evidence="2">Uncharacterized protein</fullName>
    </submittedName>
</protein>